<name>A0AAE6Y311_STRAT</name>
<evidence type="ECO:0000313" key="3">
    <source>
        <dbReference type="Proteomes" id="UP000502504"/>
    </source>
</evidence>
<reference evidence="2 3" key="1">
    <citation type="submission" date="2020-03" db="EMBL/GenBank/DDBJ databases">
        <title>Is there a link between lipid content and antibiotic production in Streptomyces?</title>
        <authorList>
            <person name="David M."/>
            <person name="Lejeune C."/>
            <person name="Abreu S."/>
            <person name="Thibessard A."/>
            <person name="Leblond P."/>
            <person name="Chaminade P."/>
            <person name="Virolle M.-J."/>
        </authorList>
    </citation>
    <scope>NUCLEOTIDE SEQUENCE [LARGE SCALE GENOMIC DNA]</scope>
    <source>
        <strain evidence="2 3">DSM 41481</strain>
    </source>
</reference>
<dbReference type="Proteomes" id="UP000502504">
    <property type="component" value="Chromosome"/>
</dbReference>
<sequence>MSDDNVIPRAECIAAARAVLDRARARRAADRAAGRLSPEHELICRRLEAEQREREAVRANATREAARIWRHGMDAMDRMSVADAARACYESGGPSLADLEQRIRDDRAARTILPRTTAPQQRGDEIEQLSDGVADEHPHL</sequence>
<protein>
    <submittedName>
        <fullName evidence="2">Uncharacterized protein</fullName>
    </submittedName>
</protein>
<feature type="region of interest" description="Disordered" evidence="1">
    <location>
        <begin position="108"/>
        <end position="140"/>
    </location>
</feature>
<evidence type="ECO:0000256" key="1">
    <source>
        <dbReference type="SAM" id="MobiDB-lite"/>
    </source>
</evidence>
<dbReference type="EMBL" id="CP050692">
    <property type="protein sequence ID" value="QIT42116.1"/>
    <property type="molecule type" value="Genomic_DNA"/>
</dbReference>
<dbReference type="AlphaFoldDB" id="A0AAE6Y311"/>
<organism evidence="2 3">
    <name type="scientific">Streptomyces antibioticus</name>
    <dbReference type="NCBI Taxonomy" id="1890"/>
    <lineage>
        <taxon>Bacteria</taxon>
        <taxon>Bacillati</taxon>
        <taxon>Actinomycetota</taxon>
        <taxon>Actinomycetes</taxon>
        <taxon>Kitasatosporales</taxon>
        <taxon>Streptomycetaceae</taxon>
        <taxon>Streptomyces</taxon>
    </lineage>
</organism>
<proteinExistence type="predicted"/>
<accession>A0AAE6Y311</accession>
<gene>
    <name evidence="2" type="ORF">HCX60_19040</name>
</gene>
<dbReference type="RefSeq" id="WP_107419116.1">
    <property type="nucleotide sequence ID" value="NZ_CM007717.1"/>
</dbReference>
<evidence type="ECO:0000313" key="2">
    <source>
        <dbReference type="EMBL" id="QIT42116.1"/>
    </source>
</evidence>